<dbReference type="EMBL" id="BMAW01006826">
    <property type="protein sequence ID" value="GFT00715.1"/>
    <property type="molecule type" value="Genomic_DNA"/>
</dbReference>
<comment type="caution">
    <text evidence="1">The sequence shown here is derived from an EMBL/GenBank/DDBJ whole genome shotgun (WGS) entry which is preliminary data.</text>
</comment>
<name>A0A8X6TEU3_NEPPI</name>
<gene>
    <name evidence="1" type="ORF">NPIL_303841</name>
</gene>
<dbReference type="AlphaFoldDB" id="A0A8X6TEU3"/>
<protein>
    <submittedName>
        <fullName evidence="1">Uncharacterized protein</fullName>
    </submittedName>
</protein>
<evidence type="ECO:0000313" key="2">
    <source>
        <dbReference type="Proteomes" id="UP000887013"/>
    </source>
</evidence>
<sequence length="104" mass="11980">MNKLKIAFHSSSLQSHLLGYTHKGILIGRKEVLYSVVRLQKRCAYESATNPSADGRLTGRRAQIEIRYLGREGTEPSHKQRFSMYPYQLLLRDISCAVCHCRRN</sequence>
<proteinExistence type="predicted"/>
<dbReference type="Proteomes" id="UP000887013">
    <property type="component" value="Unassembled WGS sequence"/>
</dbReference>
<accession>A0A8X6TEU3</accession>
<keyword evidence="2" id="KW-1185">Reference proteome</keyword>
<reference evidence="1" key="1">
    <citation type="submission" date="2020-08" db="EMBL/GenBank/DDBJ databases">
        <title>Multicomponent nature underlies the extraordinary mechanical properties of spider dragline silk.</title>
        <authorList>
            <person name="Kono N."/>
            <person name="Nakamura H."/>
            <person name="Mori M."/>
            <person name="Yoshida Y."/>
            <person name="Ohtoshi R."/>
            <person name="Malay A.D."/>
            <person name="Moran D.A.P."/>
            <person name="Tomita M."/>
            <person name="Numata K."/>
            <person name="Arakawa K."/>
        </authorList>
    </citation>
    <scope>NUCLEOTIDE SEQUENCE</scope>
</reference>
<organism evidence="1 2">
    <name type="scientific">Nephila pilipes</name>
    <name type="common">Giant wood spider</name>
    <name type="synonym">Nephila maculata</name>
    <dbReference type="NCBI Taxonomy" id="299642"/>
    <lineage>
        <taxon>Eukaryota</taxon>
        <taxon>Metazoa</taxon>
        <taxon>Ecdysozoa</taxon>
        <taxon>Arthropoda</taxon>
        <taxon>Chelicerata</taxon>
        <taxon>Arachnida</taxon>
        <taxon>Araneae</taxon>
        <taxon>Araneomorphae</taxon>
        <taxon>Entelegynae</taxon>
        <taxon>Araneoidea</taxon>
        <taxon>Nephilidae</taxon>
        <taxon>Nephila</taxon>
    </lineage>
</organism>
<evidence type="ECO:0000313" key="1">
    <source>
        <dbReference type="EMBL" id="GFT00715.1"/>
    </source>
</evidence>